<dbReference type="EMBL" id="JBAFUR010000005">
    <property type="protein sequence ID" value="MFG1253993.1"/>
    <property type="molecule type" value="Genomic_DNA"/>
</dbReference>
<dbReference type="RefSeq" id="WP_394010000.1">
    <property type="nucleotide sequence ID" value="NZ_JBAFUR010000005.1"/>
</dbReference>
<gene>
    <name evidence="1" type="ORF">V5F30_17415</name>
</gene>
<protein>
    <recommendedName>
        <fullName evidence="3">Apea-like HEPN domain-containing protein</fullName>
    </recommendedName>
</protein>
<name>A0ABW6ZLR6_9HYPH</name>
<evidence type="ECO:0000313" key="2">
    <source>
        <dbReference type="Proteomes" id="UP001604043"/>
    </source>
</evidence>
<reference evidence="1 2" key="1">
    <citation type="submission" date="2024-02" db="EMBL/GenBank/DDBJ databases">
        <title>Expansion and revision of Xanthobacter and proposal of Roseixanthobacter gen. nov.</title>
        <authorList>
            <person name="Soltysiak M.P.M."/>
            <person name="Jalihal A."/>
            <person name="Ory A."/>
            <person name="Chrisophersen C."/>
            <person name="Lee A.D."/>
            <person name="Boulton J."/>
            <person name="Springer M."/>
        </authorList>
    </citation>
    <scope>NUCLEOTIDE SEQUENCE [LARGE SCALE GENOMIC DNA]</scope>
    <source>
        <strain evidence="1 2">CB5</strain>
    </source>
</reference>
<dbReference type="Proteomes" id="UP001604043">
    <property type="component" value="Unassembled WGS sequence"/>
</dbReference>
<organism evidence="1 2">
    <name type="scientific">Xanthobacter aminoxidans</name>
    <dbReference type="NCBI Taxonomy" id="186280"/>
    <lineage>
        <taxon>Bacteria</taxon>
        <taxon>Pseudomonadati</taxon>
        <taxon>Pseudomonadota</taxon>
        <taxon>Alphaproteobacteria</taxon>
        <taxon>Hyphomicrobiales</taxon>
        <taxon>Xanthobacteraceae</taxon>
        <taxon>Xanthobacter</taxon>
    </lineage>
</organism>
<sequence length="339" mass="38997">MGSISYLELRKIVYLDPQAVDGRSILIMPFWDGSEWHLWTEAPPGSIIKLQIVDAVHSNYIAKEPVTKSDIYIEFIDLMWQRATWPEINKLMLGIQDDFHLLATSLCKLRHFFDKKDVIDSSIISSFVKSELEYIVTVSRSVFDLIQEVIAFLWNNCITLSDLERDAIRRRHKLPDKFTKTAIRERGEAKSVEELTDKYAIPISLAEEYHRLSPFYVSLLRIRDKIIHGGGSVETVFATEKGFCVDPKAPAFSEFLWTDEHRYNENLVSLIPWIANIIFGTIDACNRIVGSFASMIAMPREMAPGYRVFIRDPANVGLLQLADVINKKRFWWSDMTTVA</sequence>
<evidence type="ECO:0008006" key="3">
    <source>
        <dbReference type="Google" id="ProtNLM"/>
    </source>
</evidence>
<proteinExistence type="predicted"/>
<evidence type="ECO:0000313" key="1">
    <source>
        <dbReference type="EMBL" id="MFG1253993.1"/>
    </source>
</evidence>
<keyword evidence="2" id="KW-1185">Reference proteome</keyword>
<accession>A0ABW6ZLR6</accession>
<comment type="caution">
    <text evidence="1">The sequence shown here is derived from an EMBL/GenBank/DDBJ whole genome shotgun (WGS) entry which is preliminary data.</text>
</comment>